<evidence type="ECO:0000313" key="1">
    <source>
        <dbReference type="EMBL" id="MEX6633658.1"/>
    </source>
</evidence>
<dbReference type="EMBL" id="JBEHZE010000001">
    <property type="protein sequence ID" value="MEX6633658.1"/>
    <property type="molecule type" value="Genomic_DNA"/>
</dbReference>
<keyword evidence="2" id="KW-1185">Reference proteome</keyword>
<organism evidence="1 2">
    <name type="scientific">Hyphococcus lacteus</name>
    <dbReference type="NCBI Taxonomy" id="3143536"/>
    <lineage>
        <taxon>Bacteria</taxon>
        <taxon>Pseudomonadati</taxon>
        <taxon>Pseudomonadota</taxon>
        <taxon>Alphaproteobacteria</taxon>
        <taxon>Parvularculales</taxon>
        <taxon>Parvularculaceae</taxon>
        <taxon>Hyphococcus</taxon>
    </lineage>
</organism>
<dbReference type="RefSeq" id="WP_369313636.1">
    <property type="nucleotide sequence ID" value="NZ_JBEHZE010000001.1"/>
</dbReference>
<gene>
    <name evidence="1" type="ORF">ABFZ84_08845</name>
</gene>
<dbReference type="Proteomes" id="UP001560685">
    <property type="component" value="Unassembled WGS sequence"/>
</dbReference>
<sequence length="85" mass="9163">MKPATGKLIIAIILDLVDFTIGRIPGFEIVVDGALGIAAVALWGWPGLIAFWEIADPTGQIDAFVPTMTLIALSQMRKNKSPRTE</sequence>
<evidence type="ECO:0000313" key="2">
    <source>
        <dbReference type="Proteomes" id="UP001560685"/>
    </source>
</evidence>
<accession>A0ABV3Z5D1</accession>
<proteinExistence type="predicted"/>
<comment type="caution">
    <text evidence="1">The sequence shown here is derived from an EMBL/GenBank/DDBJ whole genome shotgun (WGS) entry which is preliminary data.</text>
</comment>
<reference evidence="1 2" key="1">
    <citation type="submission" date="2024-05" db="EMBL/GenBank/DDBJ databases">
        <title>Three bacterial strains, DH-69, EH-24, and ECK-19 isolated from coastal sediments.</title>
        <authorList>
            <person name="Ye Y.-Q."/>
            <person name="Du Z.-J."/>
        </authorList>
    </citation>
    <scope>NUCLEOTIDE SEQUENCE [LARGE SCALE GENOMIC DNA]</scope>
    <source>
        <strain evidence="1 2">ECK-19</strain>
    </source>
</reference>
<protein>
    <submittedName>
        <fullName evidence="1">Uncharacterized protein</fullName>
    </submittedName>
</protein>
<name>A0ABV3Z5D1_9PROT</name>